<dbReference type="CDD" id="cd08497">
    <property type="entry name" value="MbnE-like"/>
    <property type="match status" value="1"/>
</dbReference>
<feature type="signal peptide" evidence="2">
    <location>
        <begin position="1"/>
        <end position="23"/>
    </location>
</feature>
<proteinExistence type="predicted"/>
<dbReference type="SUPFAM" id="SSF53850">
    <property type="entry name" value="Periplasmic binding protein-like II"/>
    <property type="match status" value="1"/>
</dbReference>
<dbReference type="PIRSF" id="PIRSF002741">
    <property type="entry name" value="MppA"/>
    <property type="match status" value="1"/>
</dbReference>
<keyword evidence="5" id="KW-1185">Reference proteome</keyword>
<dbReference type="FunFam" id="3.10.105.10:FF:000005">
    <property type="entry name" value="ABC transporter substrate-binding protein"/>
    <property type="match status" value="1"/>
</dbReference>
<dbReference type="Pfam" id="PF00496">
    <property type="entry name" value="SBP_bac_5"/>
    <property type="match status" value="1"/>
</dbReference>
<dbReference type="Proteomes" id="UP000298049">
    <property type="component" value="Chromosome"/>
</dbReference>
<reference evidence="4 5" key="1">
    <citation type="submission" date="2018-07" db="EMBL/GenBank/DDBJ databases">
        <title>Marsedoiliclastica nanhaica gen. nov. sp. nov., a novel marine hydrocarbonoclastic bacterium isolated from an in-situ enriched hydrocarbon-degrading consortium in deep-sea sediment.</title>
        <authorList>
            <person name="Dong C."/>
            <person name="Ma T."/>
            <person name="Liu R."/>
            <person name="Shao Z."/>
        </authorList>
    </citation>
    <scope>NUCLEOTIDE SEQUENCE [LARGE SCALE GENOMIC DNA]</scope>
    <source>
        <strain evidence="5">soil36-7</strain>
    </source>
</reference>
<evidence type="ECO:0000313" key="5">
    <source>
        <dbReference type="Proteomes" id="UP000298049"/>
    </source>
</evidence>
<sequence length="599" mass="68419">MHIARNLLAVLSAFFILVPPVHAAAPEPRHGIAMHGELKHGPDFEHFDYVNPDAPKGGELKLAVTGNGFDTFNPFVLRGVAAAGANAYLYDTLLSQSEDEAFSAYGLIAEKVQVPEDRSWVTFHINPQATFHDGEPITADDVIFSFETLTEKGHPFYQAYYADVAEVKKLDDLTVRFNFKDTTNRELPLILGQLPVLPKHYWKDREFGGASLEPPVGSGPYEIDSYEAGRTVTYGRVDDYWAADLPVNRGRYNFDKIRYEYFSDDTVSMEAFKAGIYDFREETSAKSWATAYEGEKFTEGEFKKEEIHHEQPAGMQGFIYNTRRSVFQDPLVRQALAYAFDFDWTNRNLFYDQYSRTNSYFENSELASTGLPSGAELKLLEPHRKNLLPAVFEQEYRPPSSDEEGEMRKNLARAVQLLDQAGWGFKDGKMVNRKTGEQLKFEILLAQKTFERVVSPFINNLKRLGIDADMRRVDTTQYVQRIRNFDFDMFIMSIGQSNSPGNEQRSFWSSEAAEQPGSRNYAGVSDPVVDDLVDKVIQAPDREALVARTRALDRVLLWGHYVIPQWYLPYRRVAYTSELQRPETLPATGVSLDTWWYEQ</sequence>
<dbReference type="OrthoDB" id="9803988at2"/>
<dbReference type="GO" id="GO:0015833">
    <property type="term" value="P:peptide transport"/>
    <property type="evidence" value="ECO:0007669"/>
    <property type="project" value="TreeGrafter"/>
</dbReference>
<gene>
    <name evidence="4" type="ORF">soil367_09740</name>
</gene>
<dbReference type="EMBL" id="CP031093">
    <property type="protein sequence ID" value="QCF26187.1"/>
    <property type="molecule type" value="Genomic_DNA"/>
</dbReference>
<dbReference type="AlphaFoldDB" id="A0A4P7XJX5"/>
<evidence type="ECO:0000313" key="4">
    <source>
        <dbReference type="EMBL" id="QCF26187.1"/>
    </source>
</evidence>
<organism evidence="4 5">
    <name type="scientific">Hydrocarboniclastica marina</name>
    <dbReference type="NCBI Taxonomy" id="2259620"/>
    <lineage>
        <taxon>Bacteria</taxon>
        <taxon>Pseudomonadati</taxon>
        <taxon>Pseudomonadota</taxon>
        <taxon>Gammaproteobacteria</taxon>
        <taxon>Alteromonadales</taxon>
        <taxon>Alteromonadaceae</taxon>
        <taxon>Hydrocarboniclastica</taxon>
    </lineage>
</organism>
<dbReference type="GO" id="GO:0042884">
    <property type="term" value="P:microcin transport"/>
    <property type="evidence" value="ECO:0007669"/>
    <property type="project" value="TreeGrafter"/>
</dbReference>
<dbReference type="GO" id="GO:0043190">
    <property type="term" value="C:ATP-binding cassette (ABC) transporter complex"/>
    <property type="evidence" value="ECO:0007669"/>
    <property type="project" value="InterPro"/>
</dbReference>
<dbReference type="GO" id="GO:1904680">
    <property type="term" value="F:peptide transmembrane transporter activity"/>
    <property type="evidence" value="ECO:0007669"/>
    <property type="project" value="TreeGrafter"/>
</dbReference>
<evidence type="ECO:0000256" key="1">
    <source>
        <dbReference type="ARBA" id="ARBA00022729"/>
    </source>
</evidence>
<dbReference type="PANTHER" id="PTHR30290:SF64">
    <property type="entry name" value="ABC TRANSPORTER PERIPLASMIC BINDING PROTEIN"/>
    <property type="match status" value="1"/>
</dbReference>
<dbReference type="PANTHER" id="PTHR30290">
    <property type="entry name" value="PERIPLASMIC BINDING COMPONENT OF ABC TRANSPORTER"/>
    <property type="match status" value="1"/>
</dbReference>
<accession>A0A4P7XJX5</accession>
<feature type="chain" id="PRO_5020535626" evidence="2">
    <location>
        <begin position="24"/>
        <end position="599"/>
    </location>
</feature>
<evidence type="ECO:0000259" key="3">
    <source>
        <dbReference type="Pfam" id="PF00496"/>
    </source>
</evidence>
<evidence type="ECO:0000256" key="2">
    <source>
        <dbReference type="SAM" id="SignalP"/>
    </source>
</evidence>
<dbReference type="GO" id="GO:0030288">
    <property type="term" value="C:outer membrane-bounded periplasmic space"/>
    <property type="evidence" value="ECO:0007669"/>
    <property type="project" value="TreeGrafter"/>
</dbReference>
<name>A0A4P7XJX5_9ALTE</name>
<protein>
    <submittedName>
        <fullName evidence="4">ABC transporter substrate-binding protein</fullName>
    </submittedName>
</protein>
<dbReference type="Gene3D" id="3.10.105.10">
    <property type="entry name" value="Dipeptide-binding Protein, Domain 3"/>
    <property type="match status" value="1"/>
</dbReference>
<dbReference type="RefSeq" id="WP_136548908.1">
    <property type="nucleotide sequence ID" value="NZ_CP031093.1"/>
</dbReference>
<dbReference type="InterPro" id="IPR030678">
    <property type="entry name" value="Peptide/Ni-bd"/>
</dbReference>
<dbReference type="InterPro" id="IPR039424">
    <property type="entry name" value="SBP_5"/>
</dbReference>
<dbReference type="InterPro" id="IPR000914">
    <property type="entry name" value="SBP_5_dom"/>
</dbReference>
<keyword evidence="1 2" id="KW-0732">Signal</keyword>
<dbReference type="Gene3D" id="3.40.190.10">
    <property type="entry name" value="Periplasmic binding protein-like II"/>
    <property type="match status" value="1"/>
</dbReference>
<feature type="domain" description="Solute-binding protein family 5" evidence="3">
    <location>
        <begin position="106"/>
        <end position="511"/>
    </location>
</feature>
<dbReference type="KEGG" id="hmi:soil367_09740"/>